<evidence type="ECO:0000313" key="1">
    <source>
        <dbReference type="EMBL" id="MBK1787485.1"/>
    </source>
</evidence>
<evidence type="ECO:0000313" key="2">
    <source>
        <dbReference type="Proteomes" id="UP000635245"/>
    </source>
</evidence>
<dbReference type="SUPFAM" id="SSF53850">
    <property type="entry name" value="Periplasmic binding protein-like II"/>
    <property type="match status" value="1"/>
</dbReference>
<protein>
    <submittedName>
        <fullName evidence="1">ABC transporter substrate-binding protein</fullName>
    </submittedName>
</protein>
<sequence length="325" mass="33047">MNAGTRVVGALIGITAFVVSGCGGGASSADSAQGGEFTLRIGATSVTGTPAGSLGWGDKEEILADELASAGVTDIEYSFFQSGKDVVAALLSGAVDVAAVGDNPALTAKGNGADLTLLALDSVNGDTWLIGAKAGPTTIEGLAGKDVTAPQGTIRDRAARQLIDLAGLTGRIEVKDVPTPESIAGLSSGSVDATLVGDTGAVDLANRGFPVIDKTSNHRGIGSTGATVALTEFVDAHPGFTEAWQDAVTATNSDIAANLGAYTEWVAQIDGVEVELVREATKADTFNTEPFPDVGVEQLQSAHDFLHDSGAFETPFDVRQWIGLS</sequence>
<dbReference type="EMBL" id="JAENJH010000007">
    <property type="protein sequence ID" value="MBK1787485.1"/>
    <property type="molecule type" value="Genomic_DNA"/>
</dbReference>
<proteinExistence type="predicted"/>
<comment type="caution">
    <text evidence="1">The sequence shown here is derived from an EMBL/GenBank/DDBJ whole genome shotgun (WGS) entry which is preliminary data.</text>
</comment>
<reference evidence="1" key="1">
    <citation type="submission" date="2020-12" db="EMBL/GenBank/DDBJ databases">
        <title>Prauserella sp. ASG 168, a novel actinomycete isolated from cave rock.</title>
        <authorList>
            <person name="Suriyachadkun C."/>
        </authorList>
    </citation>
    <scope>NUCLEOTIDE SEQUENCE</scope>
    <source>
        <strain evidence="1">ASG 168</strain>
    </source>
</reference>
<keyword evidence="2" id="KW-1185">Reference proteome</keyword>
<organism evidence="1 2">
    <name type="scientific">Prauserella cavernicola</name>
    <dbReference type="NCBI Taxonomy" id="2800127"/>
    <lineage>
        <taxon>Bacteria</taxon>
        <taxon>Bacillati</taxon>
        <taxon>Actinomycetota</taxon>
        <taxon>Actinomycetes</taxon>
        <taxon>Pseudonocardiales</taxon>
        <taxon>Pseudonocardiaceae</taxon>
        <taxon>Prauserella</taxon>
    </lineage>
</organism>
<dbReference type="PROSITE" id="PS51257">
    <property type="entry name" value="PROKAR_LIPOPROTEIN"/>
    <property type="match status" value="1"/>
</dbReference>
<dbReference type="Proteomes" id="UP000635245">
    <property type="component" value="Unassembled WGS sequence"/>
</dbReference>
<dbReference type="PANTHER" id="PTHR30024">
    <property type="entry name" value="ALIPHATIC SULFONATES-BINDING PROTEIN-RELATED"/>
    <property type="match status" value="1"/>
</dbReference>
<dbReference type="AlphaFoldDB" id="A0A934QVU3"/>
<dbReference type="RefSeq" id="WP_200322161.1">
    <property type="nucleotide sequence ID" value="NZ_JAENJH010000007.1"/>
</dbReference>
<gene>
    <name evidence="1" type="ORF">JHE00_24435</name>
</gene>
<dbReference type="Gene3D" id="3.40.190.10">
    <property type="entry name" value="Periplasmic binding protein-like II"/>
    <property type="match status" value="2"/>
</dbReference>
<name>A0A934QVU3_9PSEU</name>
<dbReference type="Pfam" id="PF13379">
    <property type="entry name" value="NMT1_2"/>
    <property type="match status" value="1"/>
</dbReference>
<accession>A0A934QVU3</accession>